<sequence>MAATTGPRKTYSVQDYPEHLNPFHEEDNHNKIRFWTIGKKLNRTNSISFSGIKDLKNSWFIKHCTFHGIIPFSLYRGAFLQTSLDDSNKLLQFKTGSTFIFTT</sequence>
<gene>
    <name evidence="1" type="ORF">MSG28_011023</name>
</gene>
<protein>
    <submittedName>
        <fullName evidence="1">Uncharacterized protein</fullName>
    </submittedName>
</protein>
<evidence type="ECO:0000313" key="1">
    <source>
        <dbReference type="EMBL" id="KAI8438565.1"/>
    </source>
</evidence>
<comment type="caution">
    <text evidence="1">The sequence shown here is derived from an EMBL/GenBank/DDBJ whole genome shotgun (WGS) entry which is preliminary data.</text>
</comment>
<keyword evidence="2" id="KW-1185">Reference proteome</keyword>
<evidence type="ECO:0000313" key="2">
    <source>
        <dbReference type="Proteomes" id="UP001064048"/>
    </source>
</evidence>
<accession>A0ACC0KQM2</accession>
<dbReference type="EMBL" id="CM046118">
    <property type="protein sequence ID" value="KAI8438565.1"/>
    <property type="molecule type" value="Genomic_DNA"/>
</dbReference>
<proteinExistence type="predicted"/>
<name>A0ACC0KQM2_CHOFU</name>
<dbReference type="Proteomes" id="UP001064048">
    <property type="component" value="Chromosome 18"/>
</dbReference>
<reference evidence="1 2" key="1">
    <citation type="journal article" date="2022" name="Genome Biol. Evol.">
        <title>The Spruce Budworm Genome: Reconstructing the Evolutionary History of Antifreeze Proteins.</title>
        <authorList>
            <person name="Beliveau C."/>
            <person name="Gagne P."/>
            <person name="Picq S."/>
            <person name="Vernygora O."/>
            <person name="Keeling C.I."/>
            <person name="Pinkney K."/>
            <person name="Doucet D."/>
            <person name="Wen F."/>
            <person name="Johnston J.S."/>
            <person name="Maaroufi H."/>
            <person name="Boyle B."/>
            <person name="Laroche J."/>
            <person name="Dewar K."/>
            <person name="Juretic N."/>
            <person name="Blackburn G."/>
            <person name="Nisole A."/>
            <person name="Brunet B."/>
            <person name="Brandao M."/>
            <person name="Lumley L."/>
            <person name="Duan J."/>
            <person name="Quan G."/>
            <person name="Lucarotti C.J."/>
            <person name="Roe A.D."/>
            <person name="Sperling F.A.H."/>
            <person name="Levesque R.C."/>
            <person name="Cusson M."/>
        </authorList>
    </citation>
    <scope>NUCLEOTIDE SEQUENCE [LARGE SCALE GENOMIC DNA]</scope>
    <source>
        <strain evidence="1">Glfc:IPQL:Cfum</strain>
    </source>
</reference>
<organism evidence="1 2">
    <name type="scientific">Choristoneura fumiferana</name>
    <name type="common">Spruce budworm moth</name>
    <name type="synonym">Archips fumiferana</name>
    <dbReference type="NCBI Taxonomy" id="7141"/>
    <lineage>
        <taxon>Eukaryota</taxon>
        <taxon>Metazoa</taxon>
        <taxon>Ecdysozoa</taxon>
        <taxon>Arthropoda</taxon>
        <taxon>Hexapoda</taxon>
        <taxon>Insecta</taxon>
        <taxon>Pterygota</taxon>
        <taxon>Neoptera</taxon>
        <taxon>Endopterygota</taxon>
        <taxon>Lepidoptera</taxon>
        <taxon>Glossata</taxon>
        <taxon>Ditrysia</taxon>
        <taxon>Tortricoidea</taxon>
        <taxon>Tortricidae</taxon>
        <taxon>Tortricinae</taxon>
        <taxon>Choristoneura</taxon>
    </lineage>
</organism>